<feature type="compositionally biased region" description="Polar residues" evidence="4">
    <location>
        <begin position="511"/>
        <end position="520"/>
    </location>
</feature>
<dbReference type="Pfam" id="PF00566">
    <property type="entry name" value="RabGAP-TBC"/>
    <property type="match status" value="1"/>
</dbReference>
<evidence type="ECO:0000256" key="1">
    <source>
        <dbReference type="ARBA" id="ARBA00022468"/>
    </source>
</evidence>
<organism evidence="6">
    <name type="scientific">Aceria tosichella</name>
    <name type="common">wheat curl mite</name>
    <dbReference type="NCBI Taxonomy" id="561515"/>
    <lineage>
        <taxon>Eukaryota</taxon>
        <taxon>Metazoa</taxon>
        <taxon>Ecdysozoa</taxon>
        <taxon>Arthropoda</taxon>
        <taxon>Chelicerata</taxon>
        <taxon>Arachnida</taxon>
        <taxon>Acari</taxon>
        <taxon>Acariformes</taxon>
        <taxon>Trombidiformes</taxon>
        <taxon>Prostigmata</taxon>
        <taxon>Eupodina</taxon>
        <taxon>Eriophyoidea</taxon>
        <taxon>Eriophyidae</taxon>
        <taxon>Eriophyinae</taxon>
        <taxon>Aceriini</taxon>
        <taxon>Aceria</taxon>
    </lineage>
</organism>
<proteinExistence type="predicted"/>
<feature type="domain" description="Rab-GAP TBC" evidence="5">
    <location>
        <begin position="54"/>
        <end position="241"/>
    </location>
</feature>
<accession>A0A6G1S997</accession>
<dbReference type="Gene3D" id="1.10.8.270">
    <property type="entry name" value="putative rabgap domain of human tbc1 domain family member 14 like domains"/>
    <property type="match status" value="1"/>
</dbReference>
<feature type="region of interest" description="Disordered" evidence="4">
    <location>
        <begin position="511"/>
        <end position="567"/>
    </location>
</feature>
<protein>
    <submittedName>
        <fullName evidence="6">TBC1 domain family member CG11727</fullName>
    </submittedName>
</protein>
<keyword evidence="2 3" id="KW-0175">Coiled coil</keyword>
<dbReference type="PANTHER" id="PTHR47219">
    <property type="entry name" value="RAB GTPASE-ACTIVATING PROTEIN 1-LIKE"/>
    <property type="match status" value="1"/>
</dbReference>
<evidence type="ECO:0000313" key="6">
    <source>
        <dbReference type="EMBL" id="MDE46522.1"/>
    </source>
</evidence>
<sequence length="776" mass="89437">MNLGGDSSSAINGVDGNQPGVDKELWAEWLKVISDWSTYKSKQSDYIRDLVRRGVPTNLRAKIWKLLANVQQVNPQSSQQYQDMLKRSSNCEKLIQRDIARTYPENDYFKDEAGPGQEGLFNVIKAYSLHDEEVGYCQGSAFIVGLLLLQLDEEESFLVLCKIMQDYRMREIYKPTMAELGLCIYQLECLVQELLPELYVHFQTQNFYTSMYSSSWFLTLFTSNLPLSLAYRVMDLFLSEGLDMIFMLSVAILQISKEDLLKLDMEGLLRYFQKEMPSRIDCDPDYLIKCACQIKYDSKKMKKLCKDYTNIKHKEQEEAIEFRRLRTENRLLQDRLKMLEIESKELADKLIKGQVCRAQEAEDNFAIKNELSQMRTLDVQNRAIIDRLEQKVAEQERLLLDRTINYSEEAQQLISALQEELVAVKLREAENHVEIEQLNKKITEQELYIKSLRENVPEDPIAQLQEELSAVKLREAEATFAIKELRSKFDELQNLWFEHLQQVHGVSPTGTAVFNASNDHSPTSTAAASMTNTSHQVGSSSLTTNDSNSINSNSQQQSSQPSSLSSSIASSNPISKFFNNSVIKLSSSSARGNVQLDEQQELQRLKQEILTVKLHEADSLAEVKMLRSREMELETQIKIQENKFKRKEEEFKKVQEELANEKLELTKSINQLKFDKDKLKDLVCKLKAEKMMMSTQALEHIRITGELEQKLISYEVKAEEINAAKKIDESGEEPKDASEYQARVADFQLESFRLDASNHRLQDIEKKNIELEKEGR</sequence>
<gene>
    <name evidence="6" type="ORF">g.12956</name>
</gene>
<dbReference type="PANTHER" id="PTHR47219:SF22">
    <property type="entry name" value="RAB-GAP TBC DOMAIN-CONTAINING PROTEIN"/>
    <property type="match status" value="1"/>
</dbReference>
<dbReference type="FunFam" id="1.10.8.270:FF:000001">
    <property type="entry name" value="TBC1 domain family member 1"/>
    <property type="match status" value="1"/>
</dbReference>
<dbReference type="InterPro" id="IPR050302">
    <property type="entry name" value="Rab_GAP_TBC_domain"/>
</dbReference>
<dbReference type="InterPro" id="IPR035969">
    <property type="entry name" value="Rab-GAP_TBC_sf"/>
</dbReference>
<feature type="coiled-coil region" evidence="3">
    <location>
        <begin position="322"/>
        <end position="349"/>
    </location>
</feature>
<reference evidence="6" key="1">
    <citation type="submission" date="2018-10" db="EMBL/GenBank/DDBJ databases">
        <title>Transcriptome assembly of Aceria tosichella (Wheat curl mite) Type 2.</title>
        <authorList>
            <person name="Scully E.D."/>
            <person name="Geib S.M."/>
            <person name="Palmer N.A."/>
            <person name="Gupta A.K."/>
            <person name="Sarath G."/>
            <person name="Tatineni S."/>
        </authorList>
    </citation>
    <scope>NUCLEOTIDE SEQUENCE</scope>
    <source>
        <strain evidence="6">LincolnNE</strain>
    </source>
</reference>
<dbReference type="EMBL" id="GGYP01001751">
    <property type="protein sequence ID" value="MDE46522.1"/>
    <property type="molecule type" value="Transcribed_RNA"/>
</dbReference>
<dbReference type="FunFam" id="1.10.472.80:FF:000002">
    <property type="entry name" value="Ecotropic viral integration site 5"/>
    <property type="match status" value="1"/>
</dbReference>
<keyword evidence="1" id="KW-0343">GTPase activation</keyword>
<dbReference type="Gene3D" id="1.10.10.750">
    <property type="entry name" value="Ypt/Rab-GAP domain of gyp1p, domain 1"/>
    <property type="match status" value="1"/>
</dbReference>
<evidence type="ECO:0000259" key="5">
    <source>
        <dbReference type="PROSITE" id="PS50086"/>
    </source>
</evidence>
<dbReference type="InterPro" id="IPR000195">
    <property type="entry name" value="Rab-GAP-TBC_dom"/>
</dbReference>
<evidence type="ECO:0000256" key="3">
    <source>
        <dbReference type="SAM" id="Coils"/>
    </source>
</evidence>
<dbReference type="PROSITE" id="PS50086">
    <property type="entry name" value="TBC_RABGAP"/>
    <property type="match status" value="1"/>
</dbReference>
<dbReference type="Gene3D" id="1.10.472.80">
    <property type="entry name" value="Ypt/Rab-GAP domain of gyp1p, domain 3"/>
    <property type="match status" value="1"/>
</dbReference>
<dbReference type="SUPFAM" id="SSF47923">
    <property type="entry name" value="Ypt/Rab-GAP domain of gyp1p"/>
    <property type="match status" value="2"/>
</dbReference>
<dbReference type="GO" id="GO:0031267">
    <property type="term" value="F:small GTPase binding"/>
    <property type="evidence" value="ECO:0007669"/>
    <property type="project" value="TreeGrafter"/>
</dbReference>
<name>A0A6G1S997_9ACAR</name>
<feature type="coiled-coil region" evidence="3">
    <location>
        <begin position="400"/>
        <end position="455"/>
    </location>
</feature>
<evidence type="ECO:0000256" key="2">
    <source>
        <dbReference type="ARBA" id="ARBA00023054"/>
    </source>
</evidence>
<feature type="compositionally biased region" description="Low complexity" evidence="4">
    <location>
        <begin position="521"/>
        <end position="567"/>
    </location>
</feature>
<dbReference type="GO" id="GO:0005096">
    <property type="term" value="F:GTPase activator activity"/>
    <property type="evidence" value="ECO:0007669"/>
    <property type="project" value="UniProtKB-KW"/>
</dbReference>
<evidence type="ECO:0000256" key="4">
    <source>
        <dbReference type="SAM" id="MobiDB-lite"/>
    </source>
</evidence>
<dbReference type="SMART" id="SM00164">
    <property type="entry name" value="TBC"/>
    <property type="match status" value="1"/>
</dbReference>
<feature type="coiled-coil region" evidence="3">
    <location>
        <begin position="623"/>
        <end position="671"/>
    </location>
</feature>
<dbReference type="AlphaFoldDB" id="A0A6G1S997"/>